<sequence>MRAALIIHVCEQLKKFEENNHKISRNQILCTRTSVSGNTHCHLYSVIKEPQKLRNAIKN</sequence>
<accession>A0A2P2QMD6</accession>
<protein>
    <submittedName>
        <fullName evidence="1">Uncharacterized protein</fullName>
    </submittedName>
</protein>
<reference evidence="1" key="1">
    <citation type="submission" date="2018-02" db="EMBL/GenBank/DDBJ databases">
        <title>Rhizophora mucronata_Transcriptome.</title>
        <authorList>
            <person name="Meera S.P."/>
            <person name="Sreeshan A."/>
            <person name="Augustine A."/>
        </authorList>
    </citation>
    <scope>NUCLEOTIDE SEQUENCE</scope>
    <source>
        <tissue evidence="1">Leaf</tissue>
    </source>
</reference>
<proteinExistence type="predicted"/>
<evidence type="ECO:0000313" key="1">
    <source>
        <dbReference type="EMBL" id="MBX68189.1"/>
    </source>
</evidence>
<dbReference type="EMBL" id="GGEC01087705">
    <property type="protein sequence ID" value="MBX68189.1"/>
    <property type="molecule type" value="Transcribed_RNA"/>
</dbReference>
<organism evidence="1">
    <name type="scientific">Rhizophora mucronata</name>
    <name type="common">Asiatic mangrove</name>
    <dbReference type="NCBI Taxonomy" id="61149"/>
    <lineage>
        <taxon>Eukaryota</taxon>
        <taxon>Viridiplantae</taxon>
        <taxon>Streptophyta</taxon>
        <taxon>Embryophyta</taxon>
        <taxon>Tracheophyta</taxon>
        <taxon>Spermatophyta</taxon>
        <taxon>Magnoliopsida</taxon>
        <taxon>eudicotyledons</taxon>
        <taxon>Gunneridae</taxon>
        <taxon>Pentapetalae</taxon>
        <taxon>rosids</taxon>
        <taxon>fabids</taxon>
        <taxon>Malpighiales</taxon>
        <taxon>Rhizophoraceae</taxon>
        <taxon>Rhizophora</taxon>
    </lineage>
</organism>
<dbReference type="AlphaFoldDB" id="A0A2P2QMD6"/>
<name>A0A2P2QMD6_RHIMU</name>